<dbReference type="OrthoDB" id="3792217at2759"/>
<sequence length="86" mass="10064">MRSVFLDSNNDDPLLSYARTRIREEEFISSVRAFLSLLAVAEPEYLDYVQSKLLPHRLSFDRGPPAWEFGDDWQPIKLTNGFFRIV</sequence>
<evidence type="ECO:0000313" key="1">
    <source>
        <dbReference type="EMBL" id="KAF2726582.1"/>
    </source>
</evidence>
<evidence type="ECO:0000313" key="2">
    <source>
        <dbReference type="Proteomes" id="UP000799444"/>
    </source>
</evidence>
<protein>
    <submittedName>
        <fullName evidence="1">Uncharacterized protein</fullName>
    </submittedName>
</protein>
<gene>
    <name evidence="1" type="ORF">EJ04DRAFT_571138</name>
</gene>
<proteinExistence type="predicted"/>
<dbReference type="Proteomes" id="UP000799444">
    <property type="component" value="Unassembled WGS sequence"/>
</dbReference>
<dbReference type="AlphaFoldDB" id="A0A9P4USC3"/>
<organism evidence="1 2">
    <name type="scientific">Polyplosphaeria fusca</name>
    <dbReference type="NCBI Taxonomy" id="682080"/>
    <lineage>
        <taxon>Eukaryota</taxon>
        <taxon>Fungi</taxon>
        <taxon>Dikarya</taxon>
        <taxon>Ascomycota</taxon>
        <taxon>Pezizomycotina</taxon>
        <taxon>Dothideomycetes</taxon>
        <taxon>Pleosporomycetidae</taxon>
        <taxon>Pleosporales</taxon>
        <taxon>Tetraplosphaeriaceae</taxon>
        <taxon>Polyplosphaeria</taxon>
    </lineage>
</organism>
<name>A0A9P4USC3_9PLEO</name>
<dbReference type="EMBL" id="ML996432">
    <property type="protein sequence ID" value="KAF2726582.1"/>
    <property type="molecule type" value="Genomic_DNA"/>
</dbReference>
<reference evidence="1" key="1">
    <citation type="journal article" date="2020" name="Stud. Mycol.">
        <title>101 Dothideomycetes genomes: a test case for predicting lifestyles and emergence of pathogens.</title>
        <authorList>
            <person name="Haridas S."/>
            <person name="Albert R."/>
            <person name="Binder M."/>
            <person name="Bloem J."/>
            <person name="Labutti K."/>
            <person name="Salamov A."/>
            <person name="Andreopoulos B."/>
            <person name="Baker S."/>
            <person name="Barry K."/>
            <person name="Bills G."/>
            <person name="Bluhm B."/>
            <person name="Cannon C."/>
            <person name="Castanera R."/>
            <person name="Culley D."/>
            <person name="Daum C."/>
            <person name="Ezra D."/>
            <person name="Gonzalez J."/>
            <person name="Henrissat B."/>
            <person name="Kuo A."/>
            <person name="Liang C."/>
            <person name="Lipzen A."/>
            <person name="Lutzoni F."/>
            <person name="Magnuson J."/>
            <person name="Mondo S."/>
            <person name="Nolan M."/>
            <person name="Ohm R."/>
            <person name="Pangilinan J."/>
            <person name="Park H.-J."/>
            <person name="Ramirez L."/>
            <person name="Alfaro M."/>
            <person name="Sun H."/>
            <person name="Tritt A."/>
            <person name="Yoshinaga Y."/>
            <person name="Zwiers L.-H."/>
            <person name="Turgeon B."/>
            <person name="Goodwin S."/>
            <person name="Spatafora J."/>
            <person name="Crous P."/>
            <person name="Grigoriev I."/>
        </authorList>
    </citation>
    <scope>NUCLEOTIDE SEQUENCE</scope>
    <source>
        <strain evidence="1">CBS 125425</strain>
    </source>
</reference>
<accession>A0A9P4USC3</accession>
<keyword evidence="2" id="KW-1185">Reference proteome</keyword>
<comment type="caution">
    <text evidence="1">The sequence shown here is derived from an EMBL/GenBank/DDBJ whole genome shotgun (WGS) entry which is preliminary data.</text>
</comment>